<proteinExistence type="predicted"/>
<evidence type="ECO:0000313" key="1">
    <source>
        <dbReference type="EMBL" id="KAK0610587.1"/>
    </source>
</evidence>
<sequence length="53" mass="5846">MGCVRYACGATIARTPLAKATLLRELSGMHVTRQVIVEKRGRYVRSVDSVVIL</sequence>
<accession>A0AA39W9V0</accession>
<gene>
    <name evidence="1" type="ORF">B0T17DRAFT_544987</name>
</gene>
<evidence type="ECO:0000313" key="2">
    <source>
        <dbReference type="Proteomes" id="UP001174934"/>
    </source>
</evidence>
<reference evidence="1" key="1">
    <citation type="submission" date="2023-06" db="EMBL/GenBank/DDBJ databases">
        <title>Genome-scale phylogeny and comparative genomics of the fungal order Sordariales.</title>
        <authorList>
            <consortium name="Lawrence Berkeley National Laboratory"/>
            <person name="Hensen N."/>
            <person name="Bonometti L."/>
            <person name="Westerberg I."/>
            <person name="Brannstrom I.O."/>
            <person name="Guillou S."/>
            <person name="Cros-Aarteil S."/>
            <person name="Calhoun S."/>
            <person name="Haridas S."/>
            <person name="Kuo A."/>
            <person name="Mondo S."/>
            <person name="Pangilinan J."/>
            <person name="Riley R."/>
            <person name="LaButti K."/>
            <person name="Andreopoulos B."/>
            <person name="Lipzen A."/>
            <person name="Chen C."/>
            <person name="Yanf M."/>
            <person name="Daum C."/>
            <person name="Ng V."/>
            <person name="Clum A."/>
            <person name="Steindorff A."/>
            <person name="Ohm R."/>
            <person name="Martin F."/>
            <person name="Silar P."/>
            <person name="Natvig D."/>
            <person name="Lalanne C."/>
            <person name="Gautier V."/>
            <person name="Ament-velasquez S.L."/>
            <person name="Kruys A."/>
            <person name="Hutchinson M.I."/>
            <person name="Powell A.J."/>
            <person name="Barry K."/>
            <person name="Miller A.N."/>
            <person name="Grigoriev I.V."/>
            <person name="Debuchy R."/>
            <person name="Gladieux P."/>
            <person name="Thoren M.H."/>
            <person name="Johannesson H."/>
        </authorList>
    </citation>
    <scope>NUCLEOTIDE SEQUENCE</scope>
    <source>
        <strain evidence="1">SMH3391-2</strain>
    </source>
</reference>
<dbReference type="AlphaFoldDB" id="A0AA39W9V0"/>
<protein>
    <submittedName>
        <fullName evidence="1">Uncharacterized protein</fullName>
    </submittedName>
</protein>
<name>A0AA39W9V0_9PEZI</name>
<comment type="caution">
    <text evidence="1">The sequence shown here is derived from an EMBL/GenBank/DDBJ whole genome shotgun (WGS) entry which is preliminary data.</text>
</comment>
<organism evidence="1 2">
    <name type="scientific">Bombardia bombarda</name>
    <dbReference type="NCBI Taxonomy" id="252184"/>
    <lineage>
        <taxon>Eukaryota</taxon>
        <taxon>Fungi</taxon>
        <taxon>Dikarya</taxon>
        <taxon>Ascomycota</taxon>
        <taxon>Pezizomycotina</taxon>
        <taxon>Sordariomycetes</taxon>
        <taxon>Sordariomycetidae</taxon>
        <taxon>Sordariales</taxon>
        <taxon>Lasiosphaeriaceae</taxon>
        <taxon>Bombardia</taxon>
    </lineage>
</organism>
<keyword evidence="2" id="KW-1185">Reference proteome</keyword>
<dbReference type="Proteomes" id="UP001174934">
    <property type="component" value="Unassembled WGS sequence"/>
</dbReference>
<dbReference type="EMBL" id="JAULSR010000010">
    <property type="protein sequence ID" value="KAK0610587.1"/>
    <property type="molecule type" value="Genomic_DNA"/>
</dbReference>